<name>A0ACB7P105_9PEZI</name>
<comment type="caution">
    <text evidence="1">The sequence shown here is derived from an EMBL/GenBank/DDBJ whole genome shotgun (WGS) entry which is preliminary data.</text>
</comment>
<reference evidence="1 2" key="1">
    <citation type="journal article" date="2021" name="Nat. Commun.">
        <title>Genetic determinants of endophytism in the Arabidopsis root mycobiome.</title>
        <authorList>
            <person name="Mesny F."/>
            <person name="Miyauchi S."/>
            <person name="Thiergart T."/>
            <person name="Pickel B."/>
            <person name="Atanasova L."/>
            <person name="Karlsson M."/>
            <person name="Huettel B."/>
            <person name="Barry K.W."/>
            <person name="Haridas S."/>
            <person name="Chen C."/>
            <person name="Bauer D."/>
            <person name="Andreopoulos W."/>
            <person name="Pangilinan J."/>
            <person name="LaButti K."/>
            <person name="Riley R."/>
            <person name="Lipzen A."/>
            <person name="Clum A."/>
            <person name="Drula E."/>
            <person name="Henrissat B."/>
            <person name="Kohler A."/>
            <person name="Grigoriev I.V."/>
            <person name="Martin F.M."/>
            <person name="Hacquard S."/>
        </authorList>
    </citation>
    <scope>NUCLEOTIDE SEQUENCE [LARGE SCALE GENOMIC DNA]</scope>
    <source>
        <strain evidence="1 2">MPI-SDFR-AT-0079</strain>
    </source>
</reference>
<accession>A0ACB7P105</accession>
<dbReference type="Proteomes" id="UP000724584">
    <property type="component" value="Unassembled WGS sequence"/>
</dbReference>
<keyword evidence="2" id="KW-1185">Reference proteome</keyword>
<dbReference type="EMBL" id="JAGIZQ010000005">
    <property type="protein sequence ID" value="KAH6627443.1"/>
    <property type="molecule type" value="Genomic_DNA"/>
</dbReference>
<evidence type="ECO:0000313" key="2">
    <source>
        <dbReference type="Proteomes" id="UP000724584"/>
    </source>
</evidence>
<evidence type="ECO:0000313" key="1">
    <source>
        <dbReference type="EMBL" id="KAH6627443.1"/>
    </source>
</evidence>
<sequence length="756" mass="83280">MPMDHRAAPQSGRVAGKAQRVLACQLCQQRKVKCDRKFPCANCIRGGTPCVPATLVPRQRRRRFPERDLLARIRHYETLLRQHNVPFDPLHPPAANCAATETTGDSSPIDTATPDTPRTTHSEAVNQEKATKPRTTNLWHALSQNKPETEDGSEDGLDDDQRDSRFLRDDDDMGDVINNVWDRTYNNAPESSHHLLFGSPASAISLTTMHPDQGKIFRLWQIYLDNVNPLLKVTHTPSLQGRIIDVISDLSNVSPPLEALMFSIYCTAILSLDEEQCQTLFGSPRKDLLAGYQFACQQALLNSNLLQSSDHDCLVAFFLYLVSLKPGVDPRSLSSMLAVAIHMAQRLGYHKEFTNETRLVLEAEMRRRLWWALVIFNSRICETYNYRTGIMSPTWNCHTPLNLNDFELLPDMKTTPAVHEKPTEALFILVRSQLSNILRHCAFHLDFTDPHLAALTEAKHLTPMNPSQEEGKENDPLLPMHQTLTRALTPCDPTIPLHFTTIWTARAFVARSRLLEHCARRAGAQTSSSEPRQTPHSEQAGEGVIPHALAMLRCDTCLMASPLTRGFRWHVVSHFPFLAYIALAGAVTTTGGGGGGGGVGTAEGGWEDEVWEAMSENYEARGMDAQVVGGGYEPVFGLFAGVVLRAWEAVVKRGGGGGGREVPRIVRDIQGKMALMRGEGRLGYGGVGGKGGMRPETEGGSMACVVPSIEIEKGFGGQAFMGASGDSYVIDMISGQGGLGFMEMDPLWSTADWGLM</sequence>
<organism evidence="1 2">
    <name type="scientific">Chaetomium tenue</name>
    <dbReference type="NCBI Taxonomy" id="1854479"/>
    <lineage>
        <taxon>Eukaryota</taxon>
        <taxon>Fungi</taxon>
        <taxon>Dikarya</taxon>
        <taxon>Ascomycota</taxon>
        <taxon>Pezizomycotina</taxon>
        <taxon>Sordariomycetes</taxon>
        <taxon>Sordariomycetidae</taxon>
        <taxon>Sordariales</taxon>
        <taxon>Chaetomiaceae</taxon>
        <taxon>Chaetomium</taxon>
    </lineage>
</organism>
<proteinExistence type="predicted"/>
<protein>
    <submittedName>
        <fullName evidence="1">Uncharacterized protein</fullName>
    </submittedName>
</protein>
<gene>
    <name evidence="1" type="ORF">F5144DRAFT_630768</name>
</gene>